<evidence type="ECO:0000313" key="3">
    <source>
        <dbReference type="Proteomes" id="UP001190466"/>
    </source>
</evidence>
<organism evidence="2 3">
    <name type="scientific">[Mycobacterium] wendilense</name>
    <dbReference type="NCBI Taxonomy" id="3064284"/>
    <lineage>
        <taxon>Bacteria</taxon>
        <taxon>Bacillati</taxon>
        <taxon>Actinomycetota</taxon>
        <taxon>Actinomycetes</taxon>
        <taxon>Mycobacteriales</taxon>
        <taxon>Mycobacteriaceae</taxon>
        <taxon>Mycolicibacter</taxon>
    </lineage>
</organism>
<protein>
    <submittedName>
        <fullName evidence="2">Nuclear transport factor 2 family protein</fullName>
    </submittedName>
</protein>
<dbReference type="RefSeq" id="WP_316514737.1">
    <property type="nucleotide sequence ID" value="NZ_OY726395.1"/>
</dbReference>
<dbReference type="InterPro" id="IPR032710">
    <property type="entry name" value="NTF2-like_dom_sf"/>
</dbReference>
<evidence type="ECO:0000313" key="2">
    <source>
        <dbReference type="EMBL" id="CAJ1580314.1"/>
    </source>
</evidence>
<keyword evidence="3" id="KW-1185">Reference proteome</keyword>
<gene>
    <name evidence="2" type="ORF">MU0050_000981</name>
</gene>
<dbReference type="Pfam" id="PF12680">
    <property type="entry name" value="SnoaL_2"/>
    <property type="match status" value="1"/>
</dbReference>
<dbReference type="Proteomes" id="UP001190466">
    <property type="component" value="Chromosome"/>
</dbReference>
<dbReference type="EMBL" id="OY726395">
    <property type="protein sequence ID" value="CAJ1580314.1"/>
    <property type="molecule type" value="Genomic_DNA"/>
</dbReference>
<proteinExistence type="predicted"/>
<evidence type="ECO:0000259" key="1">
    <source>
        <dbReference type="Pfam" id="PF12680"/>
    </source>
</evidence>
<dbReference type="SUPFAM" id="SSF54427">
    <property type="entry name" value="NTF2-like"/>
    <property type="match status" value="1"/>
</dbReference>
<reference evidence="2 3" key="1">
    <citation type="submission" date="2023-08" db="EMBL/GenBank/DDBJ databases">
        <authorList>
            <person name="Folkvardsen B D."/>
            <person name="Norman A."/>
        </authorList>
    </citation>
    <scope>NUCLEOTIDE SEQUENCE [LARGE SCALE GENOMIC DNA]</scope>
    <source>
        <strain evidence="2 3">Mu0050</strain>
    </source>
</reference>
<dbReference type="InterPro" id="IPR037401">
    <property type="entry name" value="SnoaL-like"/>
</dbReference>
<feature type="domain" description="SnoaL-like" evidence="1">
    <location>
        <begin position="9"/>
        <end position="121"/>
    </location>
</feature>
<accession>A0ABM9MAC0</accession>
<name>A0ABM9MAC0_9MYCO</name>
<dbReference type="Gene3D" id="3.10.450.50">
    <property type="match status" value="1"/>
</dbReference>
<sequence>MTDFVKIADEFFAAYNSGDIDAVERALSPTLDFAHNNRGFATQNRAELIAVLSQFVESIMPDRKFGTPSRVTAHGNVVIREARWTGTPTQDIPGFGPAGELLDLQLCSVLRFDDDGIIVEWKDYG</sequence>